<dbReference type="Proteomes" id="UP001165082">
    <property type="component" value="Unassembled WGS sequence"/>
</dbReference>
<sequence>MSDTSSLPPLVPYLRSTLPIRNRQHLKRLFKCCFIGSEAVSLIVSSGYAATRQQAIAIGECLRKLGYIR</sequence>
<evidence type="ECO:0000259" key="1">
    <source>
        <dbReference type="PROSITE" id="PS50186"/>
    </source>
</evidence>
<organism evidence="2 3">
    <name type="scientific">Triparma retinervis</name>
    <dbReference type="NCBI Taxonomy" id="2557542"/>
    <lineage>
        <taxon>Eukaryota</taxon>
        <taxon>Sar</taxon>
        <taxon>Stramenopiles</taxon>
        <taxon>Ochrophyta</taxon>
        <taxon>Bolidophyceae</taxon>
        <taxon>Parmales</taxon>
        <taxon>Triparmaceae</taxon>
        <taxon>Triparma</taxon>
    </lineage>
</organism>
<dbReference type="Gene3D" id="1.10.10.10">
    <property type="entry name" value="Winged helix-like DNA-binding domain superfamily/Winged helix DNA-binding domain"/>
    <property type="match status" value="1"/>
</dbReference>
<evidence type="ECO:0000313" key="2">
    <source>
        <dbReference type="EMBL" id="GMI37271.1"/>
    </source>
</evidence>
<reference evidence="2" key="1">
    <citation type="submission" date="2022-07" db="EMBL/GenBank/DDBJ databases">
        <title>Genome analysis of Parmales, a sister group of diatoms, reveals the evolutionary specialization of diatoms from phago-mixotrophs to photoautotrophs.</title>
        <authorList>
            <person name="Ban H."/>
            <person name="Sato S."/>
            <person name="Yoshikawa S."/>
            <person name="Kazumasa Y."/>
            <person name="Nakamura Y."/>
            <person name="Ichinomiya M."/>
            <person name="Saitoh K."/>
            <person name="Sato N."/>
            <person name="Blanc-Mathieu R."/>
            <person name="Endo H."/>
            <person name="Kuwata A."/>
            <person name="Ogata H."/>
        </authorList>
    </citation>
    <scope>NUCLEOTIDE SEQUENCE</scope>
</reference>
<dbReference type="EMBL" id="BRXZ01007969">
    <property type="protein sequence ID" value="GMI37271.1"/>
    <property type="molecule type" value="Genomic_DNA"/>
</dbReference>
<dbReference type="InterPro" id="IPR036390">
    <property type="entry name" value="WH_DNA-bd_sf"/>
</dbReference>
<name>A0A9W7L707_9STRA</name>
<gene>
    <name evidence="2" type="ORF">TrRE_jg12456</name>
</gene>
<dbReference type="PROSITE" id="PS50186">
    <property type="entry name" value="DEP"/>
    <property type="match status" value="1"/>
</dbReference>
<dbReference type="InterPro" id="IPR000591">
    <property type="entry name" value="DEP_dom"/>
</dbReference>
<comment type="caution">
    <text evidence="2">The sequence shown here is derived from an EMBL/GenBank/DDBJ whole genome shotgun (WGS) entry which is preliminary data.</text>
</comment>
<dbReference type="CDD" id="cd04371">
    <property type="entry name" value="DEP"/>
    <property type="match status" value="1"/>
</dbReference>
<protein>
    <recommendedName>
        <fullName evidence="1">DEP domain-containing protein</fullName>
    </recommendedName>
</protein>
<dbReference type="GO" id="GO:0035556">
    <property type="term" value="P:intracellular signal transduction"/>
    <property type="evidence" value="ECO:0007669"/>
    <property type="project" value="InterPro"/>
</dbReference>
<dbReference type="AlphaFoldDB" id="A0A9W7L707"/>
<accession>A0A9W7L707</accession>
<feature type="domain" description="DEP" evidence="1">
    <location>
        <begin position="14"/>
        <end position="69"/>
    </location>
</feature>
<dbReference type="InterPro" id="IPR036388">
    <property type="entry name" value="WH-like_DNA-bd_sf"/>
</dbReference>
<dbReference type="Pfam" id="PF00610">
    <property type="entry name" value="DEP"/>
    <property type="match status" value="1"/>
</dbReference>
<dbReference type="SUPFAM" id="SSF46785">
    <property type="entry name" value="Winged helix' DNA-binding domain"/>
    <property type="match status" value="1"/>
</dbReference>
<keyword evidence="3" id="KW-1185">Reference proteome</keyword>
<dbReference type="OrthoDB" id="39497at2759"/>
<evidence type="ECO:0000313" key="3">
    <source>
        <dbReference type="Proteomes" id="UP001165082"/>
    </source>
</evidence>
<proteinExistence type="predicted"/>